<evidence type="ECO:0000313" key="2">
    <source>
        <dbReference type="EMBL" id="CAI9736920.1"/>
    </source>
</evidence>
<keyword evidence="3" id="KW-1185">Reference proteome</keyword>
<evidence type="ECO:0008006" key="4">
    <source>
        <dbReference type="Google" id="ProtNLM"/>
    </source>
</evidence>
<dbReference type="Gene3D" id="3.30.420.10">
    <property type="entry name" value="Ribonuclease H-like superfamily/Ribonuclease H"/>
    <property type="match status" value="1"/>
</dbReference>
<feature type="compositionally biased region" description="Basic residues" evidence="1">
    <location>
        <begin position="165"/>
        <end position="177"/>
    </location>
</feature>
<dbReference type="InterPro" id="IPR036397">
    <property type="entry name" value="RNaseH_sf"/>
</dbReference>
<evidence type="ECO:0000256" key="1">
    <source>
        <dbReference type="SAM" id="MobiDB-lite"/>
    </source>
</evidence>
<dbReference type="Proteomes" id="UP001162480">
    <property type="component" value="Chromosome 19"/>
</dbReference>
<organism evidence="2 3">
    <name type="scientific">Octopus vulgaris</name>
    <name type="common">Common octopus</name>
    <dbReference type="NCBI Taxonomy" id="6645"/>
    <lineage>
        <taxon>Eukaryota</taxon>
        <taxon>Metazoa</taxon>
        <taxon>Spiralia</taxon>
        <taxon>Lophotrochozoa</taxon>
        <taxon>Mollusca</taxon>
        <taxon>Cephalopoda</taxon>
        <taxon>Coleoidea</taxon>
        <taxon>Octopodiformes</taxon>
        <taxon>Octopoda</taxon>
        <taxon>Incirrata</taxon>
        <taxon>Octopodidae</taxon>
        <taxon>Octopus</taxon>
    </lineage>
</organism>
<sequence length="177" mass="20596">MLNTSGGRKEKHTSRRTLCLPSSMVVETVSWGCFSSSGTGNLVNVQGIMRKEDYIRTLDENVKESTEKLQLGHNWKYQQGNDLKHTTKVVKKWFKDNGVYVLEWLSQSPNPNPIENLWRNLNTRMMARKPINLIKLKAFRQGRVDQHPAADMQEACRHVQESSRSNHKKQSLRRQEY</sequence>
<gene>
    <name evidence="2" type="ORF">OCTVUL_1B000413</name>
</gene>
<feature type="region of interest" description="Disordered" evidence="1">
    <location>
        <begin position="148"/>
        <end position="177"/>
    </location>
</feature>
<dbReference type="AlphaFoldDB" id="A0AA36BM85"/>
<dbReference type="EMBL" id="OX597832">
    <property type="protein sequence ID" value="CAI9736920.1"/>
    <property type="molecule type" value="Genomic_DNA"/>
</dbReference>
<name>A0AA36BM85_OCTVU</name>
<dbReference type="GO" id="GO:0003676">
    <property type="term" value="F:nucleic acid binding"/>
    <property type="evidence" value="ECO:0007669"/>
    <property type="project" value="InterPro"/>
</dbReference>
<protein>
    <recommendedName>
        <fullName evidence="4">Tc1-like transposase DDE domain-containing protein</fullName>
    </recommendedName>
</protein>
<accession>A0AA36BM85</accession>
<evidence type="ECO:0000313" key="3">
    <source>
        <dbReference type="Proteomes" id="UP001162480"/>
    </source>
</evidence>
<proteinExistence type="predicted"/>
<feature type="compositionally biased region" description="Basic and acidic residues" evidence="1">
    <location>
        <begin position="148"/>
        <end position="161"/>
    </location>
</feature>
<reference evidence="2" key="1">
    <citation type="submission" date="2023-08" db="EMBL/GenBank/DDBJ databases">
        <authorList>
            <person name="Alioto T."/>
            <person name="Alioto T."/>
            <person name="Gomez Garrido J."/>
        </authorList>
    </citation>
    <scope>NUCLEOTIDE SEQUENCE</scope>
</reference>